<sequence>MHRQSDINDFMMNTTGVLIGRCLLICKIDRHSSRF</sequence>
<dbReference type="EMBL" id="DXBN01000147">
    <property type="protein sequence ID" value="HIZ53609.1"/>
    <property type="molecule type" value="Genomic_DNA"/>
</dbReference>
<gene>
    <name evidence="1" type="ORF">IAA20_06695</name>
</gene>
<comment type="caution">
    <text evidence="1">The sequence shown here is derived from an EMBL/GenBank/DDBJ whole genome shotgun (WGS) entry which is preliminary data.</text>
</comment>
<dbReference type="Proteomes" id="UP000824063">
    <property type="component" value="Unassembled WGS sequence"/>
</dbReference>
<protein>
    <submittedName>
        <fullName evidence="1">Uncharacterized protein</fullName>
    </submittedName>
</protein>
<reference evidence="1" key="1">
    <citation type="journal article" date="2021" name="PeerJ">
        <title>Extensive microbial diversity within the chicken gut microbiome revealed by metagenomics and culture.</title>
        <authorList>
            <person name="Gilroy R."/>
            <person name="Ravi A."/>
            <person name="Getino M."/>
            <person name="Pursley I."/>
            <person name="Horton D.L."/>
            <person name="Alikhan N.F."/>
            <person name="Baker D."/>
            <person name="Gharbi K."/>
            <person name="Hall N."/>
            <person name="Watson M."/>
            <person name="Adriaenssens E.M."/>
            <person name="Foster-Nyarko E."/>
            <person name="Jarju S."/>
            <person name="Secka A."/>
            <person name="Antonio M."/>
            <person name="Oren A."/>
            <person name="Chaudhuri R.R."/>
            <person name="La Ragione R."/>
            <person name="Hildebrand F."/>
            <person name="Pallen M.J."/>
        </authorList>
    </citation>
    <scope>NUCLEOTIDE SEQUENCE</scope>
    <source>
        <strain evidence="1">CHK172-16539</strain>
    </source>
</reference>
<name>A0A9D2JIF8_9ENTE</name>
<proteinExistence type="predicted"/>
<evidence type="ECO:0000313" key="2">
    <source>
        <dbReference type="Proteomes" id="UP000824063"/>
    </source>
</evidence>
<reference evidence="1" key="2">
    <citation type="submission" date="2021-04" db="EMBL/GenBank/DDBJ databases">
        <authorList>
            <person name="Gilroy R."/>
        </authorList>
    </citation>
    <scope>NUCLEOTIDE SEQUENCE</scope>
    <source>
        <strain evidence="1">CHK172-16539</strain>
    </source>
</reference>
<organism evidence="1 2">
    <name type="scientific">Candidatus Enterococcus avicola</name>
    <dbReference type="NCBI Taxonomy" id="2838561"/>
    <lineage>
        <taxon>Bacteria</taxon>
        <taxon>Bacillati</taxon>
        <taxon>Bacillota</taxon>
        <taxon>Bacilli</taxon>
        <taxon>Lactobacillales</taxon>
        <taxon>Enterococcaceae</taxon>
        <taxon>Enterococcus</taxon>
    </lineage>
</organism>
<accession>A0A9D2JIF8</accession>
<evidence type="ECO:0000313" key="1">
    <source>
        <dbReference type="EMBL" id="HIZ53609.1"/>
    </source>
</evidence>
<dbReference type="AlphaFoldDB" id="A0A9D2JIF8"/>